<dbReference type="PROSITE" id="PS00012">
    <property type="entry name" value="PHOSPHOPANTETHEINE"/>
    <property type="match status" value="1"/>
</dbReference>
<dbReference type="InterPro" id="IPR044813">
    <property type="entry name" value="ACP_chloroplastic"/>
</dbReference>
<dbReference type="GO" id="GO:0000036">
    <property type="term" value="F:acyl carrier activity"/>
    <property type="evidence" value="ECO:0007669"/>
    <property type="project" value="InterPro"/>
</dbReference>
<evidence type="ECO:0000256" key="9">
    <source>
        <dbReference type="ARBA" id="ARBA00023098"/>
    </source>
</evidence>
<evidence type="ECO:0000256" key="2">
    <source>
        <dbReference type="ARBA" id="ARBA00022450"/>
    </source>
</evidence>
<dbReference type="SUPFAM" id="SSF47336">
    <property type="entry name" value="ACP-like"/>
    <property type="match status" value="1"/>
</dbReference>
<proteinExistence type="inferred from homology"/>
<evidence type="ECO:0000313" key="12">
    <source>
        <dbReference type="EMBL" id="MPM84436.1"/>
    </source>
</evidence>
<comment type="subcellular location">
    <subcellularLocation>
        <location evidence="1">Plastid</location>
        <location evidence="1">Chloroplast</location>
    </subcellularLocation>
</comment>
<keyword evidence="8" id="KW-0809">Transit peptide</keyword>
<evidence type="ECO:0000256" key="4">
    <source>
        <dbReference type="ARBA" id="ARBA00022528"/>
    </source>
</evidence>
<evidence type="ECO:0000256" key="10">
    <source>
        <dbReference type="ARBA" id="ARBA00023160"/>
    </source>
</evidence>
<feature type="domain" description="Carrier" evidence="11">
    <location>
        <begin position="1"/>
        <end position="73"/>
    </location>
</feature>
<dbReference type="InterPro" id="IPR036736">
    <property type="entry name" value="ACP-like_sf"/>
</dbReference>
<keyword evidence="4" id="KW-0150">Chloroplast</keyword>
<name>A0A645D4X8_9ZZZZ</name>
<evidence type="ECO:0000256" key="5">
    <source>
        <dbReference type="ARBA" id="ARBA00022553"/>
    </source>
</evidence>
<reference evidence="12" key="1">
    <citation type="submission" date="2019-08" db="EMBL/GenBank/DDBJ databases">
        <authorList>
            <person name="Kucharzyk K."/>
            <person name="Murdoch R.W."/>
            <person name="Higgins S."/>
            <person name="Loffler F."/>
        </authorList>
    </citation>
    <scope>NUCLEOTIDE SEQUENCE</scope>
</reference>
<dbReference type="AlphaFoldDB" id="A0A645D4X8"/>
<dbReference type="PROSITE" id="PS50075">
    <property type="entry name" value="CARRIER"/>
    <property type="match status" value="1"/>
</dbReference>
<evidence type="ECO:0000256" key="6">
    <source>
        <dbReference type="ARBA" id="ARBA00022640"/>
    </source>
</evidence>
<evidence type="ECO:0000256" key="7">
    <source>
        <dbReference type="ARBA" id="ARBA00022832"/>
    </source>
</evidence>
<evidence type="ECO:0000256" key="1">
    <source>
        <dbReference type="ARBA" id="ARBA00004229"/>
    </source>
</evidence>
<dbReference type="Pfam" id="PF00550">
    <property type="entry name" value="PP-binding"/>
    <property type="match status" value="1"/>
</dbReference>
<sequence length="73" mass="8190">MYFNTIAKIVSARTGCDIASIRPDSKFAELGIDSLDTVELLMNLEDEIGIEIELDQKVETIDNLDKFIQKNKG</sequence>
<evidence type="ECO:0000256" key="3">
    <source>
        <dbReference type="ARBA" id="ARBA00022516"/>
    </source>
</evidence>
<evidence type="ECO:0000256" key="8">
    <source>
        <dbReference type="ARBA" id="ARBA00022946"/>
    </source>
</evidence>
<dbReference type="PANTHER" id="PTHR46153:SF2">
    <property type="entry name" value="ACYL CARRIER PROTEIN"/>
    <property type="match status" value="1"/>
</dbReference>
<keyword evidence="6" id="KW-0934">Plastid</keyword>
<dbReference type="InterPro" id="IPR006162">
    <property type="entry name" value="Ppantetheine_attach_site"/>
</dbReference>
<dbReference type="PANTHER" id="PTHR46153">
    <property type="entry name" value="ACYL CARRIER PROTEIN"/>
    <property type="match status" value="1"/>
</dbReference>
<evidence type="ECO:0000259" key="11">
    <source>
        <dbReference type="PROSITE" id="PS50075"/>
    </source>
</evidence>
<dbReference type="HAMAP" id="MF_01217">
    <property type="entry name" value="Acyl_carrier"/>
    <property type="match status" value="1"/>
</dbReference>
<dbReference type="InterPro" id="IPR003231">
    <property type="entry name" value="ACP"/>
</dbReference>
<keyword evidence="7" id="KW-0276">Fatty acid metabolism</keyword>
<keyword evidence="9" id="KW-0443">Lipid metabolism</keyword>
<keyword evidence="2" id="KW-0596">Phosphopantetheine</keyword>
<dbReference type="GO" id="GO:0009507">
    <property type="term" value="C:chloroplast"/>
    <property type="evidence" value="ECO:0007669"/>
    <property type="project" value="UniProtKB-SubCell"/>
</dbReference>
<gene>
    <name evidence="12" type="primary">acpP_61</name>
    <name evidence="12" type="ORF">SDC9_131508</name>
</gene>
<dbReference type="InterPro" id="IPR009081">
    <property type="entry name" value="PP-bd_ACP"/>
</dbReference>
<dbReference type="EMBL" id="VSSQ01032985">
    <property type="protein sequence ID" value="MPM84436.1"/>
    <property type="molecule type" value="Genomic_DNA"/>
</dbReference>
<comment type="caution">
    <text evidence="12">The sequence shown here is derived from an EMBL/GenBank/DDBJ whole genome shotgun (WGS) entry which is preliminary data.</text>
</comment>
<accession>A0A645D4X8</accession>
<keyword evidence="5" id="KW-0597">Phosphoprotein</keyword>
<organism evidence="12">
    <name type="scientific">bioreactor metagenome</name>
    <dbReference type="NCBI Taxonomy" id="1076179"/>
    <lineage>
        <taxon>unclassified sequences</taxon>
        <taxon>metagenomes</taxon>
        <taxon>ecological metagenomes</taxon>
    </lineage>
</organism>
<protein>
    <submittedName>
        <fullName evidence="12">Acyl carrier protein</fullName>
    </submittedName>
</protein>
<dbReference type="Gene3D" id="1.10.1200.10">
    <property type="entry name" value="ACP-like"/>
    <property type="match status" value="1"/>
</dbReference>
<keyword evidence="3" id="KW-0444">Lipid biosynthesis</keyword>
<keyword evidence="10" id="KW-0275">Fatty acid biosynthesis</keyword>